<evidence type="ECO:0000313" key="2">
    <source>
        <dbReference type="EMBL" id="MPN35783.1"/>
    </source>
</evidence>
<dbReference type="GO" id="GO:0009100">
    <property type="term" value="P:glycoprotein metabolic process"/>
    <property type="evidence" value="ECO:0007669"/>
    <property type="project" value="UniProtKB-ARBA"/>
</dbReference>
<gene>
    <name evidence="2" type="ORF">SDC9_183285</name>
</gene>
<feature type="domain" description="LicD/FKTN/FKRP nucleotidyltransferase" evidence="1">
    <location>
        <begin position="25"/>
        <end position="94"/>
    </location>
</feature>
<comment type="caution">
    <text evidence="2">The sequence shown here is derived from an EMBL/GenBank/DDBJ whole genome shotgun (WGS) entry which is preliminary data.</text>
</comment>
<protein>
    <recommendedName>
        <fullName evidence="1">LicD/FKTN/FKRP nucleotidyltransferase domain-containing protein</fullName>
    </recommendedName>
</protein>
<name>A0A645HJG2_9ZZZZ</name>
<reference evidence="2" key="1">
    <citation type="submission" date="2019-08" db="EMBL/GenBank/DDBJ databases">
        <authorList>
            <person name="Kucharzyk K."/>
            <person name="Murdoch R.W."/>
            <person name="Higgins S."/>
            <person name="Loffler F."/>
        </authorList>
    </citation>
    <scope>NUCLEOTIDE SEQUENCE</scope>
</reference>
<proteinExistence type="predicted"/>
<sequence length="117" mass="13486">MDNKDRGLLKNVIFKATQLLFRTIDLNRMAQKMNIIAMSSGESNSSLCADLVWGYSEKEIMPREIFNKAISAVFEGRERCIPVGYDTFLTNIYGNYMELPPIEKQIAHHNITAYYKE</sequence>
<dbReference type="Pfam" id="PF04991">
    <property type="entry name" value="LicD"/>
    <property type="match status" value="1"/>
</dbReference>
<dbReference type="InterPro" id="IPR007074">
    <property type="entry name" value="LicD/FKTN/FKRP_NTP_transf"/>
</dbReference>
<evidence type="ECO:0000259" key="1">
    <source>
        <dbReference type="Pfam" id="PF04991"/>
    </source>
</evidence>
<dbReference type="AlphaFoldDB" id="A0A645HJG2"/>
<dbReference type="EMBL" id="VSSQ01089586">
    <property type="protein sequence ID" value="MPN35783.1"/>
    <property type="molecule type" value="Genomic_DNA"/>
</dbReference>
<organism evidence="2">
    <name type="scientific">bioreactor metagenome</name>
    <dbReference type="NCBI Taxonomy" id="1076179"/>
    <lineage>
        <taxon>unclassified sequences</taxon>
        <taxon>metagenomes</taxon>
        <taxon>ecological metagenomes</taxon>
    </lineage>
</organism>
<accession>A0A645HJG2</accession>